<dbReference type="SUPFAM" id="SSF56276">
    <property type="entry name" value="S-adenosylmethionine decarboxylase"/>
    <property type="match status" value="1"/>
</dbReference>
<dbReference type="Proteomes" id="UP000176787">
    <property type="component" value="Unassembled WGS sequence"/>
</dbReference>
<accession>A0A1G2F2I0</accession>
<sequence>MKRDLFEKRVFGLHIIGEVCTKNNKNLLFAKQTELFILKTIKRNGLHALGLLSHKFSNGGFSAIVNLAESHLAMHTWPELNYLTIDIYTCNYTRDNNKSCRTIFESLVKFFNPSKIKKRVLKG</sequence>
<comment type="cofactor">
    <cofactor evidence="1">
        <name>pyruvate</name>
        <dbReference type="ChEBI" id="CHEBI:15361"/>
    </cofactor>
</comment>
<dbReference type="InterPro" id="IPR017716">
    <property type="entry name" value="S-AdoMet_deCOase_pro-enz"/>
</dbReference>
<evidence type="ECO:0000256" key="8">
    <source>
        <dbReference type="ARBA" id="ARBA00023270"/>
    </source>
</evidence>
<keyword evidence="7" id="KW-0456">Lyase</keyword>
<dbReference type="PANTHER" id="PTHR33866:SF2">
    <property type="entry name" value="S-ADENOSYLMETHIONINE DECARBOXYLASE PROENZYME"/>
    <property type="match status" value="1"/>
</dbReference>
<dbReference type="GO" id="GO:0004014">
    <property type="term" value="F:adenosylmethionine decarboxylase activity"/>
    <property type="evidence" value="ECO:0007669"/>
    <property type="project" value="InterPro"/>
</dbReference>
<proteinExistence type="predicted"/>
<keyword evidence="3" id="KW-0068">Autocatalytic cleavage</keyword>
<evidence type="ECO:0000313" key="11">
    <source>
        <dbReference type="Proteomes" id="UP000176787"/>
    </source>
</evidence>
<evidence type="ECO:0000256" key="5">
    <source>
        <dbReference type="ARBA" id="ARBA00023115"/>
    </source>
</evidence>
<organism evidence="10 11">
    <name type="scientific">Candidatus Niyogibacteria bacterium RIFCSPLOWO2_12_FULL_41_13</name>
    <dbReference type="NCBI Taxonomy" id="1801726"/>
    <lineage>
        <taxon>Bacteria</taxon>
        <taxon>Candidatus Niyogiibacteriota</taxon>
    </lineage>
</organism>
<dbReference type="GO" id="GO:0005829">
    <property type="term" value="C:cytosol"/>
    <property type="evidence" value="ECO:0007669"/>
    <property type="project" value="TreeGrafter"/>
</dbReference>
<keyword evidence="5" id="KW-0620">Polyamine biosynthesis</keyword>
<dbReference type="Gene3D" id="3.60.90.10">
    <property type="entry name" value="S-adenosylmethionine decarboxylase"/>
    <property type="match status" value="1"/>
</dbReference>
<dbReference type="EMBL" id="MHMS01000012">
    <property type="protein sequence ID" value="OGZ32193.1"/>
    <property type="molecule type" value="Genomic_DNA"/>
</dbReference>
<evidence type="ECO:0000256" key="2">
    <source>
        <dbReference type="ARBA" id="ARBA00022793"/>
    </source>
</evidence>
<dbReference type="STRING" id="1801726.A3H02_00725"/>
<dbReference type="GO" id="GO:0008295">
    <property type="term" value="P:spermidine biosynthetic process"/>
    <property type="evidence" value="ECO:0007669"/>
    <property type="project" value="UniProtKB-KW"/>
</dbReference>
<reference evidence="10 11" key="1">
    <citation type="journal article" date="2016" name="Nat. Commun.">
        <title>Thousands of microbial genomes shed light on interconnected biogeochemical processes in an aquifer system.</title>
        <authorList>
            <person name="Anantharaman K."/>
            <person name="Brown C.T."/>
            <person name="Hug L.A."/>
            <person name="Sharon I."/>
            <person name="Castelle C.J."/>
            <person name="Probst A.J."/>
            <person name="Thomas B.C."/>
            <person name="Singh A."/>
            <person name="Wilkins M.J."/>
            <person name="Karaoz U."/>
            <person name="Brodie E.L."/>
            <person name="Williams K.H."/>
            <person name="Hubbard S.S."/>
            <person name="Banfield J.F."/>
        </authorList>
    </citation>
    <scope>NUCLEOTIDE SEQUENCE [LARGE SCALE GENOMIC DNA]</scope>
</reference>
<dbReference type="InterPro" id="IPR003826">
    <property type="entry name" value="AdoMetDC_fam_prok"/>
</dbReference>
<evidence type="ECO:0000313" key="10">
    <source>
        <dbReference type="EMBL" id="OGZ32193.1"/>
    </source>
</evidence>
<evidence type="ECO:0000256" key="1">
    <source>
        <dbReference type="ARBA" id="ARBA00001928"/>
    </source>
</evidence>
<evidence type="ECO:0000256" key="4">
    <source>
        <dbReference type="ARBA" id="ARBA00023066"/>
    </source>
</evidence>
<keyword evidence="2" id="KW-0210">Decarboxylase</keyword>
<name>A0A1G2F2I0_9BACT</name>
<dbReference type="InterPro" id="IPR016067">
    <property type="entry name" value="S-AdoMet_deCO2ase_core"/>
</dbReference>
<dbReference type="PANTHER" id="PTHR33866">
    <property type="entry name" value="S-ADENOSYLMETHIONINE DECARBOXYLASE PROENZYME"/>
    <property type="match status" value="1"/>
</dbReference>
<dbReference type="Pfam" id="PF02675">
    <property type="entry name" value="AdoMet_dc"/>
    <property type="match status" value="1"/>
</dbReference>
<dbReference type="AlphaFoldDB" id="A0A1G2F2I0"/>
<keyword evidence="9" id="KW-0670">Pyruvate</keyword>
<comment type="caution">
    <text evidence="10">The sequence shown here is derived from an EMBL/GenBank/DDBJ whole genome shotgun (WGS) entry which is preliminary data.</text>
</comment>
<evidence type="ECO:0000256" key="7">
    <source>
        <dbReference type="ARBA" id="ARBA00023239"/>
    </source>
</evidence>
<evidence type="ECO:0000256" key="3">
    <source>
        <dbReference type="ARBA" id="ARBA00022813"/>
    </source>
</evidence>
<evidence type="ECO:0000256" key="9">
    <source>
        <dbReference type="ARBA" id="ARBA00023317"/>
    </source>
</evidence>
<protein>
    <submittedName>
        <fullName evidence="10">S-adenosylmethionine decarboxylase proenzyme</fullName>
    </submittedName>
</protein>
<keyword evidence="6" id="KW-0865">Zymogen</keyword>
<gene>
    <name evidence="10" type="ORF">A3H02_00725</name>
</gene>
<keyword evidence="8" id="KW-0704">Schiff base</keyword>
<evidence type="ECO:0000256" key="6">
    <source>
        <dbReference type="ARBA" id="ARBA00023145"/>
    </source>
</evidence>
<dbReference type="NCBIfam" id="TIGR03330">
    <property type="entry name" value="SAM_DCase_Bsu"/>
    <property type="match status" value="1"/>
</dbReference>
<keyword evidence="4" id="KW-0745">Spermidine biosynthesis</keyword>